<evidence type="ECO:0000256" key="1">
    <source>
        <dbReference type="ARBA" id="ARBA00022723"/>
    </source>
</evidence>
<evidence type="ECO:0000259" key="8">
    <source>
        <dbReference type="PROSITE" id="PS50828"/>
    </source>
</evidence>
<dbReference type="GO" id="GO:0005634">
    <property type="term" value="C:nucleus"/>
    <property type="evidence" value="ECO:0007669"/>
    <property type="project" value="TreeGrafter"/>
</dbReference>
<protein>
    <submittedName>
        <fullName evidence="9">CCCH zinc finger and SMR domain-containing protein</fullName>
    </submittedName>
</protein>
<sequence>MVSDEHYDLCLPILQDTTLEDEDKTDRLEELLKKETNLTGSSLDNVILDAMWRFREGGGSSASPPPIRSSILRRPSPASWRGSPTPLSGSPRLAVSPLAPPGFIPSTFQRAKSSTASPFSSPRASPRLALATPVVIPHSPNLNAYEFASDSTPATEILGDYQSENVEWLVNDDTASVSSSVGTSSILNAAAPEFSSMSSQQLDMSPYDMLRSILGQTRTDEEIEAALASHGYDLSATIASIMESQSQDGGMPPNSLDEPKSVLIGKSISSDGRPVTPNNQSKAGVICKFYMSTGQCLRADCRFSHDLSNHLCKYWIMGNCLAGDTCVFSHDPSRFMNKLSLDEPGSAGRGQGNISLQDLNTFPALQQGSSENLNNFGGAGASLIAAGLNPPQGPRNFHGSESPRLRSRPGSRHQAKDMTSPAPAIDDNEAFPSLGSASAKQGKKHHGKRGGHGHHKDIIPSSLADIVKMTPSPTPGSPRLESRRLGNGNSAANRHGENSAAAQAITSPKHIPWLETGDRANKAYLKARQEAIKHGGLRNKFLQSAAQAWNRNDARAAKALSLRGQSENDLMRKAHREAARELYEHRNKNMSNAAEIYVDLHGLHPEEAVEYLEKILMDNSKESRPVYAITGTGHHSKNGKDKVGRAIRNFLNEWRYAYREFSVPGDRNSMGGILGIDARSWDKTLAREGASGPDEKEEVDILSQGVEIGDGKVRLLVRDPPKGPSGRR</sequence>
<feature type="compositionally biased region" description="Low complexity" evidence="6">
    <location>
        <begin position="68"/>
        <end position="79"/>
    </location>
</feature>
<evidence type="ECO:0000313" key="9">
    <source>
        <dbReference type="EMBL" id="OAQ70562.1"/>
    </source>
</evidence>
<dbReference type="InterPro" id="IPR002625">
    <property type="entry name" value="Smr_dom"/>
</dbReference>
<feature type="region of interest" description="Disordered" evidence="6">
    <location>
        <begin position="384"/>
        <end position="503"/>
    </location>
</feature>
<accession>A0A179FY57</accession>
<evidence type="ECO:0000256" key="4">
    <source>
        <dbReference type="ARBA" id="ARBA00022833"/>
    </source>
</evidence>
<dbReference type="Pfam" id="PF14608">
    <property type="entry name" value="zf-CCCH_2"/>
    <property type="match status" value="2"/>
</dbReference>
<evidence type="ECO:0000259" key="7">
    <source>
        <dbReference type="PROSITE" id="PS50103"/>
    </source>
</evidence>
<dbReference type="SUPFAM" id="SSF160443">
    <property type="entry name" value="SMR domain-like"/>
    <property type="match status" value="1"/>
</dbReference>
<dbReference type="SMART" id="SM01162">
    <property type="entry name" value="DUF1771"/>
    <property type="match status" value="1"/>
</dbReference>
<dbReference type="Gene3D" id="3.30.1370.110">
    <property type="match status" value="1"/>
</dbReference>
<evidence type="ECO:0000256" key="5">
    <source>
        <dbReference type="PROSITE-ProRule" id="PRU00723"/>
    </source>
</evidence>
<organism evidence="9 10">
    <name type="scientific">Pochonia chlamydosporia 170</name>
    <dbReference type="NCBI Taxonomy" id="1380566"/>
    <lineage>
        <taxon>Eukaryota</taxon>
        <taxon>Fungi</taxon>
        <taxon>Dikarya</taxon>
        <taxon>Ascomycota</taxon>
        <taxon>Pezizomycotina</taxon>
        <taxon>Sordariomycetes</taxon>
        <taxon>Hypocreomycetidae</taxon>
        <taxon>Hypocreales</taxon>
        <taxon>Clavicipitaceae</taxon>
        <taxon>Pochonia</taxon>
    </lineage>
</organism>
<dbReference type="PANTHER" id="PTHR13119">
    <property type="entry name" value="ZINC FINGER CCCH DOMAIN-CONTAINING PROTEI"/>
    <property type="match status" value="1"/>
</dbReference>
<name>A0A179FY57_METCM</name>
<dbReference type="InterPro" id="IPR036855">
    <property type="entry name" value="Znf_CCCH_sf"/>
</dbReference>
<comment type="caution">
    <text evidence="9">The sequence shown here is derived from an EMBL/GenBank/DDBJ whole genome shotgun (WGS) entry which is preliminary data.</text>
</comment>
<dbReference type="SMART" id="SM00356">
    <property type="entry name" value="ZnF_C3H1"/>
    <property type="match status" value="2"/>
</dbReference>
<evidence type="ECO:0000256" key="6">
    <source>
        <dbReference type="SAM" id="MobiDB-lite"/>
    </source>
</evidence>
<reference evidence="9 10" key="1">
    <citation type="journal article" date="2016" name="PLoS Pathog.">
        <title>Biosynthesis of antibiotic leucinostatins in bio-control fungus Purpureocillium lilacinum and their inhibition on phytophthora revealed by genome mining.</title>
        <authorList>
            <person name="Wang G."/>
            <person name="Liu Z."/>
            <person name="Lin R."/>
            <person name="Li E."/>
            <person name="Mao Z."/>
            <person name="Ling J."/>
            <person name="Yang Y."/>
            <person name="Yin W.B."/>
            <person name="Xie B."/>
        </authorList>
    </citation>
    <scope>NUCLEOTIDE SEQUENCE [LARGE SCALE GENOMIC DNA]</scope>
    <source>
        <strain evidence="9">170</strain>
    </source>
</reference>
<dbReference type="PANTHER" id="PTHR13119:SF12">
    <property type="entry name" value="PROTEIN SUPPRESSOR OF SABLE"/>
    <property type="match status" value="1"/>
</dbReference>
<dbReference type="Pfam" id="PF08590">
    <property type="entry name" value="DUF1771"/>
    <property type="match status" value="1"/>
</dbReference>
<dbReference type="InterPro" id="IPR045124">
    <property type="entry name" value="Su(sable)-like"/>
</dbReference>
<gene>
    <name evidence="9" type="ORF">VFPPC_03011</name>
</gene>
<feature type="region of interest" description="Disordered" evidence="6">
    <location>
        <begin position="57"/>
        <end position="94"/>
    </location>
</feature>
<dbReference type="PROSITE" id="PS50828">
    <property type="entry name" value="SMR"/>
    <property type="match status" value="1"/>
</dbReference>
<dbReference type="FunFam" id="3.30.1370.110:FF:000002">
    <property type="entry name" value="CCCH zinc finger and SMR domain protein"/>
    <property type="match status" value="1"/>
</dbReference>
<dbReference type="STRING" id="1380566.A0A179FY57"/>
<dbReference type="Gene3D" id="4.10.1000.10">
    <property type="entry name" value="Zinc finger, CCCH-type"/>
    <property type="match status" value="1"/>
</dbReference>
<dbReference type="SMART" id="SM00463">
    <property type="entry name" value="SMR"/>
    <property type="match status" value="1"/>
</dbReference>
<dbReference type="Proteomes" id="UP000078397">
    <property type="component" value="Unassembled WGS sequence"/>
</dbReference>
<dbReference type="GO" id="GO:0045892">
    <property type="term" value="P:negative regulation of DNA-templated transcription"/>
    <property type="evidence" value="ECO:0007669"/>
    <property type="project" value="InterPro"/>
</dbReference>
<keyword evidence="10" id="KW-1185">Reference proteome</keyword>
<feature type="domain" description="C3H1-type" evidence="7">
    <location>
        <begin position="281"/>
        <end position="308"/>
    </location>
</feature>
<feature type="domain" description="C3H1-type" evidence="7">
    <location>
        <begin position="311"/>
        <end position="333"/>
    </location>
</feature>
<dbReference type="OrthoDB" id="3247158at2759"/>
<dbReference type="InterPro" id="IPR000571">
    <property type="entry name" value="Znf_CCCH"/>
</dbReference>
<keyword evidence="4 5" id="KW-0862">Zinc</keyword>
<dbReference type="RefSeq" id="XP_018147099.1">
    <property type="nucleotide sequence ID" value="XM_018282570.1"/>
</dbReference>
<dbReference type="GO" id="GO:0003723">
    <property type="term" value="F:RNA binding"/>
    <property type="evidence" value="ECO:0007669"/>
    <property type="project" value="InterPro"/>
</dbReference>
<dbReference type="AlphaFoldDB" id="A0A179FY57"/>
<feature type="domain" description="Smr" evidence="8">
    <location>
        <begin position="598"/>
        <end position="679"/>
    </location>
</feature>
<feature type="zinc finger region" description="C3H1-type" evidence="5">
    <location>
        <begin position="281"/>
        <end position="308"/>
    </location>
</feature>
<feature type="zinc finger region" description="C3H1-type" evidence="5">
    <location>
        <begin position="311"/>
        <end position="333"/>
    </location>
</feature>
<keyword evidence="2" id="KW-0677">Repeat</keyword>
<dbReference type="PROSITE" id="PS50103">
    <property type="entry name" value="ZF_C3H1"/>
    <property type="match status" value="2"/>
</dbReference>
<dbReference type="InterPro" id="IPR036063">
    <property type="entry name" value="Smr_dom_sf"/>
</dbReference>
<dbReference type="KEGG" id="pchm:VFPPC_03011"/>
<keyword evidence="1 5" id="KW-0479">Metal-binding</keyword>
<keyword evidence="3 5" id="KW-0863">Zinc-finger</keyword>
<feature type="compositionally biased region" description="Basic residues" evidence="6">
    <location>
        <begin position="441"/>
        <end position="455"/>
    </location>
</feature>
<evidence type="ECO:0000256" key="3">
    <source>
        <dbReference type="ARBA" id="ARBA00022771"/>
    </source>
</evidence>
<dbReference type="InterPro" id="IPR013899">
    <property type="entry name" value="DUF1771"/>
</dbReference>
<evidence type="ECO:0000313" key="10">
    <source>
        <dbReference type="Proteomes" id="UP000078397"/>
    </source>
</evidence>
<proteinExistence type="predicted"/>
<dbReference type="EMBL" id="LSBJ02000002">
    <property type="protein sequence ID" value="OAQ70562.1"/>
    <property type="molecule type" value="Genomic_DNA"/>
</dbReference>
<dbReference type="GO" id="GO:0008270">
    <property type="term" value="F:zinc ion binding"/>
    <property type="evidence" value="ECO:0007669"/>
    <property type="project" value="UniProtKB-KW"/>
</dbReference>
<dbReference type="GeneID" id="28846564"/>
<evidence type="ECO:0000256" key="2">
    <source>
        <dbReference type="ARBA" id="ARBA00022737"/>
    </source>
</evidence>
<dbReference type="SUPFAM" id="SSF90229">
    <property type="entry name" value="CCCH zinc finger"/>
    <property type="match status" value="1"/>
</dbReference>